<reference evidence="1" key="1">
    <citation type="journal article" date="2021" name="J. Hered.">
        <title>Genome Assembly of Salicaceae Populus deltoides (Eastern Cottonwood) I-69 Based on Nanopore Sequencing and Hi-C Technologies.</title>
        <authorList>
            <person name="Bai S."/>
            <person name="Wu H."/>
            <person name="Zhang J."/>
            <person name="Pan Z."/>
            <person name="Zhao W."/>
            <person name="Li Z."/>
            <person name="Tong C."/>
        </authorList>
    </citation>
    <scope>NUCLEOTIDE SEQUENCE</scope>
    <source>
        <tissue evidence="1">Leaf</tissue>
    </source>
</reference>
<keyword evidence="2" id="KW-1185">Reference proteome</keyword>
<protein>
    <submittedName>
        <fullName evidence="1">Uncharacterized protein</fullName>
    </submittedName>
</protein>
<dbReference type="AlphaFoldDB" id="A0A8T2Y3C5"/>
<comment type="caution">
    <text evidence="1">The sequence shown here is derived from an EMBL/GenBank/DDBJ whole genome shotgun (WGS) entry which is preliminary data.</text>
</comment>
<dbReference type="Proteomes" id="UP000807159">
    <property type="component" value="Chromosome 8"/>
</dbReference>
<proteinExistence type="predicted"/>
<dbReference type="EMBL" id="JACEGQ020000008">
    <property type="protein sequence ID" value="KAH8499581.1"/>
    <property type="molecule type" value="Genomic_DNA"/>
</dbReference>
<sequence>VVAAIPDSPVKMITLPSPSTDPHAYGTNSNVRPLVAISSATQAPTTSISDEVINSMVGCPPSTSNL</sequence>
<evidence type="ECO:0000313" key="1">
    <source>
        <dbReference type="EMBL" id="KAH8499581.1"/>
    </source>
</evidence>
<accession>A0A8T2Y3C5</accession>
<feature type="non-terminal residue" evidence="1">
    <location>
        <position position="1"/>
    </location>
</feature>
<evidence type="ECO:0000313" key="2">
    <source>
        <dbReference type="Proteomes" id="UP000807159"/>
    </source>
</evidence>
<gene>
    <name evidence="1" type="ORF">H0E87_014979</name>
</gene>
<name>A0A8T2Y3C5_POPDE</name>
<organism evidence="1 2">
    <name type="scientific">Populus deltoides</name>
    <name type="common">Eastern poplar</name>
    <name type="synonym">Eastern cottonwood</name>
    <dbReference type="NCBI Taxonomy" id="3696"/>
    <lineage>
        <taxon>Eukaryota</taxon>
        <taxon>Viridiplantae</taxon>
        <taxon>Streptophyta</taxon>
        <taxon>Embryophyta</taxon>
        <taxon>Tracheophyta</taxon>
        <taxon>Spermatophyta</taxon>
        <taxon>Magnoliopsida</taxon>
        <taxon>eudicotyledons</taxon>
        <taxon>Gunneridae</taxon>
        <taxon>Pentapetalae</taxon>
        <taxon>rosids</taxon>
        <taxon>fabids</taxon>
        <taxon>Malpighiales</taxon>
        <taxon>Salicaceae</taxon>
        <taxon>Saliceae</taxon>
        <taxon>Populus</taxon>
    </lineage>
</organism>